<dbReference type="OrthoDB" id="1424255at2759"/>
<dbReference type="EMBL" id="QJKJ01001190">
    <property type="protein sequence ID" value="RDY08866.1"/>
    <property type="molecule type" value="Genomic_DNA"/>
</dbReference>
<evidence type="ECO:0000256" key="1">
    <source>
        <dbReference type="SAM" id="MobiDB-lite"/>
    </source>
</evidence>
<keyword evidence="3" id="KW-1185">Reference proteome</keyword>
<evidence type="ECO:0000313" key="2">
    <source>
        <dbReference type="EMBL" id="RDY08866.1"/>
    </source>
</evidence>
<feature type="region of interest" description="Disordered" evidence="1">
    <location>
        <begin position="24"/>
        <end position="55"/>
    </location>
</feature>
<gene>
    <name evidence="2" type="ORF">CR513_06834</name>
</gene>
<dbReference type="AlphaFoldDB" id="A0A371I1F3"/>
<protein>
    <recommendedName>
        <fullName evidence="4">Reverse transcriptase/retrotransposon-derived protein RNase H-like domain-containing protein</fullName>
    </recommendedName>
</protein>
<dbReference type="Gene3D" id="2.40.70.10">
    <property type="entry name" value="Acid Proteases"/>
    <property type="match status" value="1"/>
</dbReference>
<dbReference type="Proteomes" id="UP000257109">
    <property type="component" value="Unassembled WGS sequence"/>
</dbReference>
<name>A0A371I1F3_MUCPR</name>
<evidence type="ECO:0008006" key="4">
    <source>
        <dbReference type="Google" id="ProtNLM"/>
    </source>
</evidence>
<dbReference type="InterPro" id="IPR021109">
    <property type="entry name" value="Peptidase_aspartic_dom_sf"/>
</dbReference>
<proteinExistence type="predicted"/>
<dbReference type="CDD" id="cd00303">
    <property type="entry name" value="retropepsin_like"/>
    <property type="match status" value="1"/>
</dbReference>
<dbReference type="PANTHER" id="PTHR33067">
    <property type="entry name" value="RNA-DIRECTED DNA POLYMERASE-RELATED"/>
    <property type="match status" value="1"/>
</dbReference>
<evidence type="ECO:0000313" key="3">
    <source>
        <dbReference type="Proteomes" id="UP000257109"/>
    </source>
</evidence>
<accession>A0A371I1F3</accession>
<comment type="caution">
    <text evidence="2">The sequence shown here is derived from an EMBL/GenBank/DDBJ whole genome shotgun (WGS) entry which is preliminary data.</text>
</comment>
<feature type="non-terminal residue" evidence="2">
    <location>
        <position position="1"/>
    </location>
</feature>
<sequence>MPPWENNPALEDLILQFQQNVGGTTGQYDKPNAVGRFRNDSLPDDSESDRGRSRHDCVPLPFPNRAIVAKRSEIDEDLLKLFRKVEINMLLLDAIKHIPKYAKFLKELCVHKRKKMKGVVKTGEVLSSIVHHEDAKAGIQRILPKKYPDPSIFAVPCIIGGCTLTNFMLDLRSLINVMLALIYKSLNLRDLEPTRMEVQLANRSVVHPLGVLKDVLVQVDKLIFPADFYVLDVEDNAFEEGSALFWDNPLMIAKTKIDVHARTLLMDQQEVGSDLSQNESKQTQVESNFRHLSPLSDRVGHSTPSTQEKYPLPEHLKYAYLGDNQLFSVIIANNLSREQEKLLEVLRKHKKAIGWTLTNLSICMHKILLEEDARPVRQ</sequence>
<reference evidence="2" key="1">
    <citation type="submission" date="2018-05" db="EMBL/GenBank/DDBJ databases">
        <title>Draft genome of Mucuna pruriens seed.</title>
        <authorList>
            <person name="Nnadi N.E."/>
            <person name="Vos R."/>
            <person name="Hasami M.H."/>
            <person name="Devisetty U.K."/>
            <person name="Aguiy J.C."/>
        </authorList>
    </citation>
    <scope>NUCLEOTIDE SEQUENCE [LARGE SCALE GENOMIC DNA]</scope>
    <source>
        <strain evidence="2">JCA_2017</strain>
    </source>
</reference>
<organism evidence="2 3">
    <name type="scientific">Mucuna pruriens</name>
    <name type="common">Velvet bean</name>
    <name type="synonym">Dolichos pruriens</name>
    <dbReference type="NCBI Taxonomy" id="157652"/>
    <lineage>
        <taxon>Eukaryota</taxon>
        <taxon>Viridiplantae</taxon>
        <taxon>Streptophyta</taxon>
        <taxon>Embryophyta</taxon>
        <taxon>Tracheophyta</taxon>
        <taxon>Spermatophyta</taxon>
        <taxon>Magnoliopsida</taxon>
        <taxon>eudicotyledons</taxon>
        <taxon>Gunneridae</taxon>
        <taxon>Pentapetalae</taxon>
        <taxon>rosids</taxon>
        <taxon>fabids</taxon>
        <taxon>Fabales</taxon>
        <taxon>Fabaceae</taxon>
        <taxon>Papilionoideae</taxon>
        <taxon>50 kb inversion clade</taxon>
        <taxon>NPAAA clade</taxon>
        <taxon>indigoferoid/millettioid clade</taxon>
        <taxon>Phaseoleae</taxon>
        <taxon>Mucuna</taxon>
    </lineage>
</organism>
<dbReference type="PANTHER" id="PTHR33067:SF15">
    <property type="entry name" value="RNA-DIRECTED DNA POLYMERASE"/>
    <property type="match status" value="1"/>
</dbReference>